<gene>
    <name evidence="1" type="ORF">SAMN02745728_00129</name>
</gene>
<dbReference type="EMBL" id="FRDI01000002">
    <property type="protein sequence ID" value="SHN49398.1"/>
    <property type="molecule type" value="Genomic_DNA"/>
</dbReference>
<protein>
    <submittedName>
        <fullName evidence="1">Uncharacterized protein</fullName>
    </submittedName>
</protein>
<sequence length="79" mass="8714">MIDGINDPTDLIVASDRNMLNAKIITQTLDTLNSNTYNTKSANNTLSSTNSSIRESYLFQKDVLSAAYDTKGFFVNNDS</sequence>
<evidence type="ECO:0000313" key="1">
    <source>
        <dbReference type="EMBL" id="SHN49398.1"/>
    </source>
</evidence>
<proteinExistence type="predicted"/>
<accession>A0A1M7RTI4</accession>
<name>A0A1M7RTI4_9BACT</name>
<keyword evidence="2" id="KW-1185">Reference proteome</keyword>
<dbReference type="RefSeq" id="WP_072695456.1">
    <property type="nucleotide sequence ID" value="NZ_FRDI01000002.1"/>
</dbReference>
<reference evidence="1 2" key="1">
    <citation type="submission" date="2016-12" db="EMBL/GenBank/DDBJ databases">
        <authorList>
            <person name="Song W.-J."/>
            <person name="Kurnit D.M."/>
        </authorList>
    </citation>
    <scope>NUCLEOTIDE SEQUENCE [LARGE SCALE GENOMIC DNA]</scope>
    <source>
        <strain evidence="1 2">DSM 11393</strain>
    </source>
</reference>
<dbReference type="AlphaFoldDB" id="A0A1M7RTI4"/>
<evidence type="ECO:0000313" key="2">
    <source>
        <dbReference type="Proteomes" id="UP000186469"/>
    </source>
</evidence>
<organism evidence="1 2">
    <name type="scientific">Desulfovibrio litoralis DSM 11393</name>
    <dbReference type="NCBI Taxonomy" id="1121455"/>
    <lineage>
        <taxon>Bacteria</taxon>
        <taxon>Pseudomonadati</taxon>
        <taxon>Thermodesulfobacteriota</taxon>
        <taxon>Desulfovibrionia</taxon>
        <taxon>Desulfovibrionales</taxon>
        <taxon>Desulfovibrionaceae</taxon>
        <taxon>Desulfovibrio</taxon>
    </lineage>
</organism>
<dbReference type="Proteomes" id="UP000186469">
    <property type="component" value="Unassembled WGS sequence"/>
</dbReference>